<feature type="binding site" evidence="12">
    <location>
        <position position="384"/>
    </location>
    <ligand>
        <name>Zn(2+)</name>
        <dbReference type="ChEBI" id="CHEBI:29105"/>
        <label>1</label>
    </ligand>
</feature>
<comment type="subunit">
    <text evidence="12">Component of the replication restart primosome.</text>
</comment>
<gene>
    <name evidence="12" type="primary">priA</name>
    <name evidence="14" type="ORF">CQA54_00090</name>
</gene>
<comment type="similarity">
    <text evidence="12">Belongs to the helicase family. PriA subfamily.</text>
</comment>
<dbReference type="InterPro" id="IPR001650">
    <property type="entry name" value="Helicase_C-like"/>
</dbReference>
<dbReference type="GO" id="GO:0005524">
    <property type="term" value="F:ATP binding"/>
    <property type="evidence" value="ECO:0007669"/>
    <property type="project" value="UniProtKB-UniRule"/>
</dbReference>
<keyword evidence="6 12" id="KW-0347">Helicase</keyword>
<keyword evidence="7 12" id="KW-0862">Zinc</keyword>
<dbReference type="Pfam" id="PF18319">
    <property type="entry name" value="Zn_ribbon_PriA"/>
    <property type="match status" value="1"/>
</dbReference>
<dbReference type="GO" id="GO:0006310">
    <property type="term" value="P:DNA recombination"/>
    <property type="evidence" value="ECO:0007669"/>
    <property type="project" value="InterPro"/>
</dbReference>
<dbReference type="SMART" id="SM00490">
    <property type="entry name" value="HELICc"/>
    <property type="match status" value="1"/>
</dbReference>
<dbReference type="GO" id="GO:0003677">
    <property type="term" value="F:DNA binding"/>
    <property type="evidence" value="ECO:0007669"/>
    <property type="project" value="UniProtKB-UniRule"/>
</dbReference>
<keyword evidence="9 12" id="KW-0238">DNA-binding</keyword>
<dbReference type="PANTHER" id="PTHR30580:SF0">
    <property type="entry name" value="PRIMOSOMAL PROTEIN N"/>
    <property type="match status" value="1"/>
</dbReference>
<evidence type="ECO:0000256" key="8">
    <source>
        <dbReference type="ARBA" id="ARBA00022840"/>
    </source>
</evidence>
<keyword evidence="2 12" id="KW-0235">DNA replication</keyword>
<feature type="binding site" evidence="12">
    <location>
        <position position="341"/>
    </location>
    <ligand>
        <name>Zn(2+)</name>
        <dbReference type="ChEBI" id="CHEBI:29105"/>
        <label>1</label>
    </ligand>
</feature>
<evidence type="ECO:0000259" key="13">
    <source>
        <dbReference type="PROSITE" id="PS51192"/>
    </source>
</evidence>
<dbReference type="GO" id="GO:0008270">
    <property type="term" value="F:zinc ion binding"/>
    <property type="evidence" value="ECO:0007669"/>
    <property type="project" value="UniProtKB-UniRule"/>
</dbReference>
<evidence type="ECO:0000256" key="5">
    <source>
        <dbReference type="ARBA" id="ARBA00022801"/>
    </source>
</evidence>
<evidence type="ECO:0000256" key="9">
    <source>
        <dbReference type="ARBA" id="ARBA00023125"/>
    </source>
</evidence>
<protein>
    <recommendedName>
        <fullName evidence="12">Replication restart protein PriA</fullName>
    </recommendedName>
    <alternativeName>
        <fullName evidence="12">ATP-dependent DNA helicase PriA</fullName>
        <ecNumber evidence="12">5.6.2.4</ecNumber>
    </alternativeName>
    <alternativeName>
        <fullName evidence="12">DNA 3'-5' helicase PriA</fullName>
    </alternativeName>
</protein>
<dbReference type="CDD" id="cd17929">
    <property type="entry name" value="DEXHc_priA"/>
    <property type="match status" value="1"/>
</dbReference>
<evidence type="ECO:0000256" key="12">
    <source>
        <dbReference type="HAMAP-Rule" id="MF_00983"/>
    </source>
</evidence>
<dbReference type="PROSITE" id="PS51192">
    <property type="entry name" value="HELICASE_ATP_BIND_1"/>
    <property type="match status" value="1"/>
</dbReference>
<dbReference type="GO" id="GO:1990077">
    <property type="term" value="C:primosome complex"/>
    <property type="evidence" value="ECO:0007669"/>
    <property type="project" value="UniProtKB-UniRule"/>
</dbReference>
<keyword evidence="1 12" id="KW-0639">Primosome</keyword>
<comment type="cofactor">
    <cofactor evidence="12">
        <name>Zn(2+)</name>
        <dbReference type="ChEBI" id="CHEBI:29105"/>
    </cofactor>
    <text evidence="12">Binds 2 zinc ions per subunit.</text>
</comment>
<dbReference type="InterPro" id="IPR027417">
    <property type="entry name" value="P-loop_NTPase"/>
</dbReference>
<dbReference type="NCBIfam" id="TIGR00595">
    <property type="entry name" value="priA"/>
    <property type="match status" value="1"/>
</dbReference>
<dbReference type="SMART" id="SM00487">
    <property type="entry name" value="DEXDc"/>
    <property type="match status" value="1"/>
</dbReference>
<comment type="caution">
    <text evidence="14">The sequence shown here is derived from an EMBL/GenBank/DDBJ whole genome shotgun (WGS) entry which is preliminary data.</text>
</comment>
<sequence>MHTFVLVAPLGVSSPPLTYQTQSPCERGTLLEIPLKNKHILGVALTPQTQHIGFECKLAYPSKYEFLPIQKLLAEFIAQYYCCSFSRSYGLFTPKLITDTFTTQAHDEPITPILALSQAQNDALAFLNATQNPLLFGDTGSGKTEIYIHLIAQHLNNGQKALFLMPEISLTPQIEQRLQKVFGDKVGIWHSKITAKKKQEILTKLQNGTIQIIAGARSALFLPIENLGLIIIDEEHDDAYKSQSTPRYNARDLALYLGKHTSIKVVLGSATPSLSLYANAKKEHRIYRLRGQHFDSKKSYIFDDTPLYAPSLIELVRQTYKAHKQSIVFLPTRAHFKTLFCQECGQKVQCVFCSVSMSLHLDKHAMICHYCGYTQAIPKHCPKCQSQNLQSQRVGTQEFAKEMAECFPTMRVGIFDRDHITTHSKLQKTLKDFNDHKLDMLIGTQMLSKGHDYHNVALCVVIGIDYVLNTIDYRANERAMSLLTQISGRSGRKENGIVYIQTLHKDFFTPFMQDYEKFLAYELEYRPRFYPPFVRLANLGFAHKLQHQALSQMQEVREILETLIQKSTTQTKNIEIVGAKACDIERLYGKYRYNILLRSHSANALIQAIMYVKECVKFSFEIDIDPLSTI</sequence>
<proteinExistence type="inferred from homology"/>
<evidence type="ECO:0000256" key="2">
    <source>
        <dbReference type="ARBA" id="ARBA00022705"/>
    </source>
</evidence>
<dbReference type="Pfam" id="PF18074">
    <property type="entry name" value="PriA_C"/>
    <property type="match status" value="1"/>
</dbReference>
<keyword evidence="15" id="KW-1185">Reference proteome</keyword>
<dbReference type="AlphaFoldDB" id="A0A3D8ITI7"/>
<feature type="binding site" evidence="12">
    <location>
        <position position="344"/>
    </location>
    <ligand>
        <name>Zn(2+)</name>
        <dbReference type="ChEBI" id="CHEBI:29105"/>
        <label>1</label>
    </ligand>
</feature>
<dbReference type="GO" id="GO:0016887">
    <property type="term" value="F:ATP hydrolysis activity"/>
    <property type="evidence" value="ECO:0007669"/>
    <property type="project" value="RHEA"/>
</dbReference>
<feature type="binding site" evidence="12">
    <location>
        <position position="381"/>
    </location>
    <ligand>
        <name>Zn(2+)</name>
        <dbReference type="ChEBI" id="CHEBI:29105"/>
        <label>1</label>
    </ligand>
</feature>
<feature type="binding site" evidence="12">
    <location>
        <position position="353"/>
    </location>
    <ligand>
        <name>Zn(2+)</name>
        <dbReference type="ChEBI" id="CHEBI:29105"/>
        <label>2</label>
    </ligand>
</feature>
<comment type="catalytic activity">
    <reaction evidence="12">
        <text>Couples ATP hydrolysis with the unwinding of duplex DNA by translocating in the 3'-5' direction.</text>
        <dbReference type="EC" id="5.6.2.4"/>
    </reaction>
</comment>
<dbReference type="Pfam" id="PF00271">
    <property type="entry name" value="Helicase_C"/>
    <property type="match status" value="1"/>
</dbReference>
<keyword evidence="10 12" id="KW-0413">Isomerase</keyword>
<dbReference type="GO" id="GO:0006269">
    <property type="term" value="P:DNA replication, synthesis of primer"/>
    <property type="evidence" value="ECO:0007669"/>
    <property type="project" value="UniProtKB-KW"/>
</dbReference>
<evidence type="ECO:0000313" key="14">
    <source>
        <dbReference type="EMBL" id="RDU68256.1"/>
    </source>
</evidence>
<dbReference type="HAMAP" id="MF_00983">
    <property type="entry name" value="PriA"/>
    <property type="match status" value="1"/>
</dbReference>
<evidence type="ECO:0000256" key="4">
    <source>
        <dbReference type="ARBA" id="ARBA00022741"/>
    </source>
</evidence>
<evidence type="ECO:0000256" key="7">
    <source>
        <dbReference type="ARBA" id="ARBA00022833"/>
    </source>
</evidence>
<evidence type="ECO:0000256" key="6">
    <source>
        <dbReference type="ARBA" id="ARBA00022806"/>
    </source>
</evidence>
<keyword evidence="4 12" id="KW-0547">Nucleotide-binding</keyword>
<keyword evidence="5 12" id="KW-0378">Hydrolase</keyword>
<feature type="domain" description="Helicase ATP-binding" evidence="13">
    <location>
        <begin position="124"/>
        <end position="290"/>
    </location>
</feature>
<evidence type="ECO:0000256" key="3">
    <source>
        <dbReference type="ARBA" id="ARBA00022723"/>
    </source>
</evidence>
<accession>A0A3D8ITI7</accession>
<dbReference type="Pfam" id="PF00270">
    <property type="entry name" value="DEAD"/>
    <property type="match status" value="1"/>
</dbReference>
<feature type="binding site" evidence="12">
    <location>
        <position position="371"/>
    </location>
    <ligand>
        <name>Zn(2+)</name>
        <dbReference type="ChEBI" id="CHEBI:29105"/>
        <label>2</label>
    </ligand>
</feature>
<dbReference type="GO" id="GO:0043138">
    <property type="term" value="F:3'-5' DNA helicase activity"/>
    <property type="evidence" value="ECO:0007669"/>
    <property type="project" value="UniProtKB-EC"/>
</dbReference>
<evidence type="ECO:0000256" key="11">
    <source>
        <dbReference type="ARBA" id="ARBA00048988"/>
    </source>
</evidence>
<dbReference type="Proteomes" id="UP000256514">
    <property type="component" value="Unassembled WGS sequence"/>
</dbReference>
<reference evidence="14 15" key="1">
    <citation type="submission" date="2018-04" db="EMBL/GenBank/DDBJ databases">
        <title>Novel Campyloabacter and Helicobacter Species and Strains.</title>
        <authorList>
            <person name="Mannion A.J."/>
            <person name="Shen Z."/>
            <person name="Fox J.G."/>
        </authorList>
    </citation>
    <scope>NUCLEOTIDE SEQUENCE [LARGE SCALE GENOMIC DNA]</scope>
    <source>
        <strain evidence="14 15">MIT 12-6600</strain>
    </source>
</reference>
<dbReference type="RefSeq" id="WP_115570220.1">
    <property type="nucleotide sequence ID" value="NZ_NXLT01000001.1"/>
</dbReference>
<dbReference type="NCBIfam" id="NF004069">
    <property type="entry name" value="PRK05580.2-1"/>
    <property type="match status" value="1"/>
</dbReference>
<dbReference type="InterPro" id="IPR005259">
    <property type="entry name" value="PriA"/>
</dbReference>
<dbReference type="Gene3D" id="3.40.50.300">
    <property type="entry name" value="P-loop containing nucleotide triphosphate hydrolases"/>
    <property type="match status" value="2"/>
</dbReference>
<dbReference type="InterPro" id="IPR041236">
    <property type="entry name" value="PriA_C"/>
</dbReference>
<dbReference type="EC" id="5.6.2.4" evidence="12"/>
<dbReference type="GO" id="GO:0006270">
    <property type="term" value="P:DNA replication initiation"/>
    <property type="evidence" value="ECO:0007669"/>
    <property type="project" value="TreeGrafter"/>
</dbReference>
<evidence type="ECO:0000313" key="15">
    <source>
        <dbReference type="Proteomes" id="UP000256514"/>
    </source>
</evidence>
<comment type="catalytic activity">
    <reaction evidence="11 12">
        <text>ATP + H2O = ADP + phosphate + H(+)</text>
        <dbReference type="Rhea" id="RHEA:13065"/>
        <dbReference type="ChEBI" id="CHEBI:15377"/>
        <dbReference type="ChEBI" id="CHEBI:15378"/>
        <dbReference type="ChEBI" id="CHEBI:30616"/>
        <dbReference type="ChEBI" id="CHEBI:43474"/>
        <dbReference type="ChEBI" id="CHEBI:456216"/>
        <dbReference type="EC" id="5.6.2.4"/>
    </reaction>
</comment>
<organism evidence="14 15">
    <name type="scientific">Helicobacter equorum</name>
    <dbReference type="NCBI Taxonomy" id="361872"/>
    <lineage>
        <taxon>Bacteria</taxon>
        <taxon>Pseudomonadati</taxon>
        <taxon>Campylobacterota</taxon>
        <taxon>Epsilonproteobacteria</taxon>
        <taxon>Campylobacterales</taxon>
        <taxon>Helicobacteraceae</taxon>
        <taxon>Helicobacter</taxon>
    </lineage>
</organism>
<evidence type="ECO:0000256" key="10">
    <source>
        <dbReference type="ARBA" id="ARBA00023235"/>
    </source>
</evidence>
<dbReference type="InterPro" id="IPR014001">
    <property type="entry name" value="Helicase_ATP-bd"/>
</dbReference>
<dbReference type="GO" id="GO:0006302">
    <property type="term" value="P:double-strand break repair"/>
    <property type="evidence" value="ECO:0007669"/>
    <property type="project" value="InterPro"/>
</dbReference>
<dbReference type="SUPFAM" id="SSF52540">
    <property type="entry name" value="P-loop containing nucleoside triphosphate hydrolases"/>
    <property type="match status" value="2"/>
</dbReference>
<dbReference type="EMBL" id="NXLT01000001">
    <property type="protein sequence ID" value="RDU68256.1"/>
    <property type="molecule type" value="Genomic_DNA"/>
</dbReference>
<dbReference type="PANTHER" id="PTHR30580">
    <property type="entry name" value="PRIMOSOMAL PROTEIN N"/>
    <property type="match status" value="1"/>
</dbReference>
<feature type="binding site" evidence="12">
    <location>
        <position position="350"/>
    </location>
    <ligand>
        <name>Zn(2+)</name>
        <dbReference type="ChEBI" id="CHEBI:29105"/>
        <label>2</label>
    </ligand>
</feature>
<evidence type="ECO:0000256" key="1">
    <source>
        <dbReference type="ARBA" id="ARBA00022515"/>
    </source>
</evidence>
<dbReference type="OrthoDB" id="9759544at2"/>
<dbReference type="FunFam" id="3.40.50.300:FF:000489">
    <property type="entry name" value="Primosome assembly protein PriA"/>
    <property type="match status" value="1"/>
</dbReference>
<keyword evidence="8 12" id="KW-0067">ATP-binding</keyword>
<dbReference type="InterPro" id="IPR011545">
    <property type="entry name" value="DEAD/DEAH_box_helicase_dom"/>
</dbReference>
<feature type="binding site" evidence="12">
    <location>
        <position position="368"/>
    </location>
    <ligand>
        <name>Zn(2+)</name>
        <dbReference type="ChEBI" id="CHEBI:29105"/>
        <label>2</label>
    </ligand>
</feature>
<keyword evidence="3 12" id="KW-0479">Metal-binding</keyword>
<comment type="function">
    <text evidence="12">Initiates the restart of stalled replication forks, which reloads the replicative helicase on sites other than the origin of replication. Recognizes and binds to abandoned replication forks and remodels them to uncover a helicase loading site. Promotes assembly of the primosome at these replication forks.</text>
</comment>
<name>A0A3D8ITI7_9HELI</name>
<dbReference type="InterPro" id="IPR040498">
    <property type="entry name" value="PriA_CRR"/>
</dbReference>